<dbReference type="HOGENOM" id="CLU_3005892_0_0_6"/>
<organism evidence="1 2">
    <name type="scientific">Citrobacter youngae ATCC 29220</name>
    <dbReference type="NCBI Taxonomy" id="500640"/>
    <lineage>
        <taxon>Bacteria</taxon>
        <taxon>Pseudomonadati</taxon>
        <taxon>Pseudomonadota</taxon>
        <taxon>Gammaproteobacteria</taxon>
        <taxon>Enterobacterales</taxon>
        <taxon>Enterobacteriaceae</taxon>
        <taxon>Citrobacter</taxon>
        <taxon>Citrobacter freundii complex</taxon>
    </lineage>
</organism>
<dbReference type="Proteomes" id="UP000003880">
    <property type="component" value="Unassembled WGS sequence"/>
</dbReference>
<protein>
    <submittedName>
        <fullName evidence="1">Uncharacterized protein</fullName>
    </submittedName>
</protein>
<name>D4BC92_9ENTR</name>
<sequence>MMLTAKNNLICADDYDQLARKIFKDKKKAIIRWPTMSKRDQPLTMQIVRAVFLLLT</sequence>
<evidence type="ECO:0000313" key="2">
    <source>
        <dbReference type="Proteomes" id="UP000003880"/>
    </source>
</evidence>
<accession>D4BC92</accession>
<gene>
    <name evidence="1" type="ORF">CIT292_08098</name>
</gene>
<reference evidence="1 2" key="1">
    <citation type="submission" date="2010-02" db="EMBL/GenBank/DDBJ databases">
        <authorList>
            <person name="Weinstock G."/>
            <person name="Sodergren E."/>
            <person name="Clifton S."/>
            <person name="Fulton L."/>
            <person name="Fulton B."/>
            <person name="Courtney L."/>
            <person name="Fronick C."/>
            <person name="Harrison M."/>
            <person name="Strong C."/>
            <person name="Farmer C."/>
            <person name="Delahaunty K."/>
            <person name="Markovic C."/>
            <person name="Hall O."/>
            <person name="Minx P."/>
            <person name="Tomlinson C."/>
            <person name="Mitreva M."/>
            <person name="Nelson J."/>
            <person name="Hou S."/>
            <person name="Wollam A."/>
            <person name="Pepin K.H."/>
            <person name="Johnson M."/>
            <person name="Bhonagiri V."/>
            <person name="Zhang X."/>
            <person name="Suruliraj S."/>
            <person name="Warren W."/>
            <person name="Chinwalla A."/>
            <person name="Mardis E.R."/>
            <person name="Wilson R.K."/>
        </authorList>
    </citation>
    <scope>NUCLEOTIDE SEQUENCE [LARGE SCALE GENOMIC DNA]</scope>
    <source>
        <strain evidence="1 2">ATCC 29220</strain>
    </source>
</reference>
<evidence type="ECO:0000313" key="1">
    <source>
        <dbReference type="EMBL" id="EFE08228.1"/>
    </source>
</evidence>
<dbReference type="AlphaFoldDB" id="D4BC92"/>
<dbReference type="EMBL" id="ABWL02000008">
    <property type="protein sequence ID" value="EFE08228.1"/>
    <property type="molecule type" value="Genomic_DNA"/>
</dbReference>
<comment type="caution">
    <text evidence="1">The sequence shown here is derived from an EMBL/GenBank/DDBJ whole genome shotgun (WGS) entry which is preliminary data.</text>
</comment>
<proteinExistence type="predicted"/>